<organism evidence="3 4">
    <name type="scientific">Trypanosoma cruzi</name>
    <dbReference type="NCBI Taxonomy" id="5693"/>
    <lineage>
        <taxon>Eukaryota</taxon>
        <taxon>Discoba</taxon>
        <taxon>Euglenozoa</taxon>
        <taxon>Kinetoplastea</taxon>
        <taxon>Metakinetoplastina</taxon>
        <taxon>Trypanosomatida</taxon>
        <taxon>Trypanosomatidae</taxon>
        <taxon>Trypanosoma</taxon>
        <taxon>Schizotrypanum</taxon>
    </lineage>
</organism>
<dbReference type="VEuPathDB" id="TriTrypDB:C4B63_19g200"/>
<evidence type="ECO:0000256" key="1">
    <source>
        <dbReference type="SAM" id="Coils"/>
    </source>
</evidence>
<dbReference type="VEuPathDB" id="TriTrypDB:Tc_MARK_6356"/>
<reference evidence="3 4" key="1">
    <citation type="journal article" date="2018" name="Microb. Genom.">
        <title>Expanding an expanded genome: long-read sequencing of Trypanosoma cruzi.</title>
        <authorList>
            <person name="Berna L."/>
            <person name="Rodriguez M."/>
            <person name="Chiribao M.L."/>
            <person name="Parodi-Talice A."/>
            <person name="Pita S."/>
            <person name="Rijo G."/>
            <person name="Alvarez-Valin F."/>
            <person name="Robello C."/>
        </authorList>
    </citation>
    <scope>NUCLEOTIDE SEQUENCE [LARGE SCALE GENOMIC DNA]</scope>
    <source>
        <strain evidence="3 4">TCC</strain>
    </source>
</reference>
<dbReference type="VEuPathDB" id="TriTrypDB:TcCL_ESM10880"/>
<feature type="compositionally biased region" description="Acidic residues" evidence="2">
    <location>
        <begin position="396"/>
        <end position="410"/>
    </location>
</feature>
<feature type="compositionally biased region" description="Low complexity" evidence="2">
    <location>
        <begin position="431"/>
        <end position="446"/>
    </location>
</feature>
<feature type="compositionally biased region" description="Basic residues" evidence="2">
    <location>
        <begin position="144"/>
        <end position="157"/>
    </location>
</feature>
<feature type="compositionally biased region" description="Polar residues" evidence="2">
    <location>
        <begin position="26"/>
        <end position="39"/>
    </location>
</feature>
<evidence type="ECO:0000256" key="2">
    <source>
        <dbReference type="SAM" id="MobiDB-lite"/>
    </source>
</evidence>
<dbReference type="VEuPathDB" id="TriTrypDB:TCDM_01952"/>
<feature type="compositionally biased region" description="Basic and acidic residues" evidence="2">
    <location>
        <begin position="518"/>
        <end position="527"/>
    </location>
</feature>
<feature type="region of interest" description="Disordered" evidence="2">
    <location>
        <begin position="324"/>
        <end position="354"/>
    </location>
</feature>
<dbReference type="VEuPathDB" id="TriTrypDB:TcYC6_0074640"/>
<dbReference type="VEuPathDB" id="TriTrypDB:TCSYLVIO_007383"/>
<dbReference type="VEuPathDB" id="TriTrypDB:TcCLB.506925.490"/>
<sequence>MTEVCGEETLVPSYPVSPRPRRQPMASLSTNQRSYSRMSSKGIFGDESPLLLSPLPKYPNRRRSVTFADETEATVREERPYYTACETGNTPGKHPSESPFRRPIIKTTSRTNNATDAVVAVNMNRRNDTTSHAPVAPATSPTIKRGRSSSRQRRAARRHQAELYHGFYDDSFVEDYVLKAKKEIEGEEEEKIVEENLKQQEKELAEAEMRAAQATVKISALQQAKEYLLATANARCFSPACSSSERRDSGFASSRSCHHSLKKEPSLIQQADGEVEGVGDIEQRRRHLPQKPVKHSMPLVTQMDDMDEKGSGKRIRQASLKKGGHSLPIRHDGLIHTEDDDDENEDNNMSKRKKAKLERIIARVIEQQAKRRHGKRSVVVIDWDCDGCGELLASDADVEEEETDNDDEEAAMTRAAARSCKEPMSKKPSNAASASATAASAASTASRQKKQSNTRHVSVRAPSRKRGANSASVAPDLGADSLLLEEDQPVLLRRPATRRRAPTRSISYMSPEAEDDSVPDHAVDVSRKPPRRTPAPKATGRGRKAPAPTTGTALSLHRFPSLVPPSLAVAHVSQSFTSARHNSHANVEPLDDPPLPPVNSRRRCRTTSAASRPPTTVTSSDDPMAVFFSASFPSPSKFEEMMLAAGGLQETRKVGRGHPRQPALLLPDSILRRR</sequence>
<dbReference type="VEuPathDB" id="TriTrypDB:C3747_9g245"/>
<feature type="region of interest" description="Disordered" evidence="2">
    <location>
        <begin position="128"/>
        <end position="157"/>
    </location>
</feature>
<feature type="region of interest" description="Disordered" evidence="2">
    <location>
        <begin position="494"/>
        <end position="551"/>
    </location>
</feature>
<dbReference type="EMBL" id="PRFC01000009">
    <property type="protein sequence ID" value="PWV19682.1"/>
    <property type="molecule type" value="Genomic_DNA"/>
</dbReference>
<accession>A0A2V2XGM3</accession>
<proteinExistence type="predicted"/>
<protein>
    <submittedName>
        <fullName evidence="3">Uncharacterized protein</fullName>
    </submittedName>
</protein>
<comment type="caution">
    <text evidence="3">The sequence shown here is derived from an EMBL/GenBank/DDBJ whole genome shotgun (WGS) entry which is preliminary data.</text>
</comment>
<feature type="coiled-coil region" evidence="1">
    <location>
        <begin position="190"/>
        <end position="224"/>
    </location>
</feature>
<dbReference type="VEuPathDB" id="TriTrypDB:TcBrA4_0056690"/>
<evidence type="ECO:0000313" key="4">
    <source>
        <dbReference type="Proteomes" id="UP000246078"/>
    </source>
</evidence>
<feature type="region of interest" description="Disordered" evidence="2">
    <location>
        <begin position="1"/>
        <end position="72"/>
    </location>
</feature>
<feature type="region of interest" description="Disordered" evidence="2">
    <location>
        <begin position="580"/>
        <end position="618"/>
    </location>
</feature>
<name>A0A2V2XGM3_TRYCR</name>
<feature type="region of interest" description="Disordered" evidence="2">
    <location>
        <begin position="652"/>
        <end position="674"/>
    </location>
</feature>
<gene>
    <name evidence="3" type="ORF">C3747_9g245</name>
</gene>
<dbReference type="VEuPathDB" id="TriTrypDB:TcG_05043"/>
<dbReference type="VEuPathDB" id="TriTrypDB:BCY84_03159"/>
<feature type="region of interest" description="Disordered" evidence="2">
    <location>
        <begin position="394"/>
        <end position="474"/>
    </location>
</feature>
<dbReference type="AlphaFoldDB" id="A0A2V2XGM3"/>
<keyword evidence="1" id="KW-0175">Coiled coil</keyword>
<feature type="region of interest" description="Disordered" evidence="2">
    <location>
        <begin position="241"/>
        <end position="277"/>
    </location>
</feature>
<evidence type="ECO:0000313" key="3">
    <source>
        <dbReference type="EMBL" id="PWV19682.1"/>
    </source>
</evidence>
<dbReference type="VEuPathDB" id="TriTrypDB:ECC02_003619"/>
<dbReference type="Proteomes" id="UP000246078">
    <property type="component" value="Unassembled WGS sequence"/>
</dbReference>